<evidence type="ECO:0000313" key="9">
    <source>
        <dbReference type="Proteomes" id="UP001219934"/>
    </source>
</evidence>
<dbReference type="SMART" id="SM00020">
    <property type="entry name" value="Tryp_SPc"/>
    <property type="match status" value="1"/>
</dbReference>
<dbReference type="InterPro" id="IPR050127">
    <property type="entry name" value="Serine_Proteases_S1"/>
</dbReference>
<dbReference type="GO" id="GO:0006508">
    <property type="term" value="P:proteolysis"/>
    <property type="evidence" value="ECO:0007669"/>
    <property type="project" value="UniProtKB-KW"/>
</dbReference>
<keyword evidence="1" id="KW-0645">Protease</keyword>
<dbReference type="Gene3D" id="2.40.10.10">
    <property type="entry name" value="Trypsin-like serine proteases"/>
    <property type="match status" value="2"/>
</dbReference>
<dbReference type="InterPro" id="IPR009003">
    <property type="entry name" value="Peptidase_S1_PA"/>
</dbReference>
<feature type="domain" description="Peptidase S1" evidence="7">
    <location>
        <begin position="1"/>
        <end position="137"/>
    </location>
</feature>
<feature type="compositionally biased region" description="Basic residues" evidence="6">
    <location>
        <begin position="140"/>
        <end position="156"/>
    </location>
</feature>
<dbReference type="Pfam" id="PF00089">
    <property type="entry name" value="Trypsin"/>
    <property type="match status" value="1"/>
</dbReference>
<evidence type="ECO:0000256" key="4">
    <source>
        <dbReference type="ARBA" id="ARBA00036320"/>
    </source>
</evidence>
<dbReference type="PANTHER" id="PTHR24264">
    <property type="entry name" value="TRYPSIN-RELATED"/>
    <property type="match status" value="1"/>
</dbReference>
<organism evidence="8 9">
    <name type="scientific">Pogonophryne albipinna</name>
    <dbReference type="NCBI Taxonomy" id="1090488"/>
    <lineage>
        <taxon>Eukaryota</taxon>
        <taxon>Metazoa</taxon>
        <taxon>Chordata</taxon>
        <taxon>Craniata</taxon>
        <taxon>Vertebrata</taxon>
        <taxon>Euteleostomi</taxon>
        <taxon>Actinopterygii</taxon>
        <taxon>Neopterygii</taxon>
        <taxon>Teleostei</taxon>
        <taxon>Neoteleostei</taxon>
        <taxon>Acanthomorphata</taxon>
        <taxon>Eupercaria</taxon>
        <taxon>Perciformes</taxon>
        <taxon>Notothenioidei</taxon>
        <taxon>Pogonophryne</taxon>
    </lineage>
</organism>
<dbReference type="CDD" id="cd00190">
    <property type="entry name" value="Tryp_SPc"/>
    <property type="match status" value="1"/>
</dbReference>
<sequence length="156" mass="17548">MQVVLGGVDLEKDEVYDQVIPVENAIVHELHRESPFALHNDIAMLQLKVTDKPHCAKETRFVKTACLPQRPFDNGTECVISGWGVTETQKYGTNLLLDARVLLISQEKCKAPHVYGNSLDDSMLCAGNMRGGDDSCQSYKQKHNNKVHGQYHRKNQ</sequence>
<dbReference type="EC" id="3.4.21.4" evidence="5"/>
<reference evidence="8" key="1">
    <citation type="submission" date="2022-11" db="EMBL/GenBank/DDBJ databases">
        <title>Chromosome-level genome of Pogonophryne albipinna.</title>
        <authorList>
            <person name="Jo E."/>
        </authorList>
    </citation>
    <scope>NUCLEOTIDE SEQUENCE</scope>
    <source>
        <strain evidence="8">SGF0006</strain>
        <tissue evidence="8">Muscle</tissue>
    </source>
</reference>
<evidence type="ECO:0000313" key="8">
    <source>
        <dbReference type="EMBL" id="KAJ4941224.1"/>
    </source>
</evidence>
<dbReference type="GO" id="GO:0005615">
    <property type="term" value="C:extracellular space"/>
    <property type="evidence" value="ECO:0007669"/>
    <property type="project" value="TreeGrafter"/>
</dbReference>
<comment type="caution">
    <text evidence="8">The sequence shown here is derived from an EMBL/GenBank/DDBJ whole genome shotgun (WGS) entry which is preliminary data.</text>
</comment>
<comment type="catalytic activity">
    <reaction evidence="4">
        <text>Preferential cleavage: Arg-|-Xaa, Lys-|-Xaa.</text>
        <dbReference type="EC" id="3.4.21.4"/>
    </reaction>
</comment>
<dbReference type="InterPro" id="IPR001254">
    <property type="entry name" value="Trypsin_dom"/>
</dbReference>
<evidence type="ECO:0000256" key="2">
    <source>
        <dbReference type="ARBA" id="ARBA00022801"/>
    </source>
</evidence>
<proteinExistence type="predicted"/>
<dbReference type="GO" id="GO:0004252">
    <property type="term" value="F:serine-type endopeptidase activity"/>
    <property type="evidence" value="ECO:0007669"/>
    <property type="project" value="UniProtKB-EC"/>
</dbReference>
<gene>
    <name evidence="8" type="ORF">JOQ06_027511</name>
</gene>
<dbReference type="PANTHER" id="PTHR24264:SF40">
    <property type="entry name" value="HYALURONAN-BINDING PROTEIN 2"/>
    <property type="match status" value="1"/>
</dbReference>
<dbReference type="InterPro" id="IPR043504">
    <property type="entry name" value="Peptidase_S1_PA_chymotrypsin"/>
</dbReference>
<name>A0AAD6BEE2_9TELE</name>
<dbReference type="AlphaFoldDB" id="A0AAD6BEE2"/>
<accession>A0AAD6BEE2</accession>
<evidence type="ECO:0000256" key="6">
    <source>
        <dbReference type="SAM" id="MobiDB-lite"/>
    </source>
</evidence>
<keyword evidence="9" id="KW-1185">Reference proteome</keyword>
<evidence type="ECO:0000256" key="3">
    <source>
        <dbReference type="ARBA" id="ARBA00022825"/>
    </source>
</evidence>
<evidence type="ECO:0000256" key="1">
    <source>
        <dbReference type="ARBA" id="ARBA00022670"/>
    </source>
</evidence>
<feature type="region of interest" description="Disordered" evidence="6">
    <location>
        <begin position="136"/>
        <end position="156"/>
    </location>
</feature>
<dbReference type="PROSITE" id="PS50240">
    <property type="entry name" value="TRYPSIN_DOM"/>
    <property type="match status" value="1"/>
</dbReference>
<dbReference type="SUPFAM" id="SSF50494">
    <property type="entry name" value="Trypsin-like serine proteases"/>
    <property type="match status" value="1"/>
</dbReference>
<keyword evidence="3" id="KW-0720">Serine protease</keyword>
<protein>
    <recommendedName>
        <fullName evidence="5">trypsin</fullName>
        <ecNumber evidence="5">3.4.21.4</ecNumber>
    </recommendedName>
</protein>
<evidence type="ECO:0000259" key="7">
    <source>
        <dbReference type="PROSITE" id="PS50240"/>
    </source>
</evidence>
<dbReference type="Proteomes" id="UP001219934">
    <property type="component" value="Unassembled WGS sequence"/>
</dbReference>
<dbReference type="EMBL" id="JAPTMU010000007">
    <property type="protein sequence ID" value="KAJ4941224.1"/>
    <property type="molecule type" value="Genomic_DNA"/>
</dbReference>
<evidence type="ECO:0000256" key="5">
    <source>
        <dbReference type="ARBA" id="ARBA00038868"/>
    </source>
</evidence>
<keyword evidence="2" id="KW-0378">Hydrolase</keyword>